<dbReference type="NCBIfam" id="TIGR01887">
    <property type="entry name" value="dipeptidaselike"/>
    <property type="match status" value="1"/>
</dbReference>
<keyword evidence="6" id="KW-0862">Zinc</keyword>
<keyword evidence="3" id="KW-0645">Protease</keyword>
<dbReference type="Proteomes" id="UP000886841">
    <property type="component" value="Unassembled WGS sequence"/>
</dbReference>
<keyword evidence="8" id="KW-0482">Metalloprotease</keyword>
<dbReference type="InterPro" id="IPR036264">
    <property type="entry name" value="Bact_exopeptidase_dim_dom"/>
</dbReference>
<dbReference type="GO" id="GO:0008270">
    <property type="term" value="F:zinc ion binding"/>
    <property type="evidence" value="ECO:0007669"/>
    <property type="project" value="InterPro"/>
</dbReference>
<evidence type="ECO:0000313" key="9">
    <source>
        <dbReference type="EMBL" id="HIR92676.1"/>
    </source>
</evidence>
<dbReference type="InterPro" id="IPR050072">
    <property type="entry name" value="Peptidase_M20A"/>
</dbReference>
<dbReference type="GO" id="GO:0008237">
    <property type="term" value="F:metallopeptidase activity"/>
    <property type="evidence" value="ECO:0007669"/>
    <property type="project" value="UniProtKB-KW"/>
</dbReference>
<comment type="cofactor">
    <cofactor evidence="1">
        <name>Zn(2+)</name>
        <dbReference type="ChEBI" id="CHEBI:29105"/>
    </cofactor>
</comment>
<protein>
    <submittedName>
        <fullName evidence="9">Sapep family Mn(2+)-dependent dipeptidase</fullName>
        <ecNumber evidence="9">3.4.13.-</ecNumber>
    </submittedName>
</protein>
<evidence type="ECO:0000256" key="4">
    <source>
        <dbReference type="ARBA" id="ARBA00022723"/>
    </source>
</evidence>
<dbReference type="InterPro" id="IPR010964">
    <property type="entry name" value="M20A_pepV-rel"/>
</dbReference>
<dbReference type="InterPro" id="IPR002933">
    <property type="entry name" value="Peptidase_M20"/>
</dbReference>
<dbReference type="GO" id="GO:0006508">
    <property type="term" value="P:proteolysis"/>
    <property type="evidence" value="ECO:0007669"/>
    <property type="project" value="UniProtKB-KW"/>
</dbReference>
<dbReference type="SUPFAM" id="SSF55031">
    <property type="entry name" value="Bacterial exopeptidase dimerisation domain"/>
    <property type="match status" value="1"/>
</dbReference>
<evidence type="ECO:0000256" key="1">
    <source>
        <dbReference type="ARBA" id="ARBA00001947"/>
    </source>
</evidence>
<dbReference type="GO" id="GO:0006526">
    <property type="term" value="P:L-arginine biosynthetic process"/>
    <property type="evidence" value="ECO:0007669"/>
    <property type="project" value="TreeGrafter"/>
</dbReference>
<proteinExistence type="inferred from homology"/>
<keyword evidence="7 9" id="KW-0224">Dipeptidase</keyword>
<dbReference type="Gene3D" id="3.40.630.10">
    <property type="entry name" value="Zn peptidases"/>
    <property type="match status" value="1"/>
</dbReference>
<dbReference type="AlphaFoldDB" id="A0A9D1EJ09"/>
<comment type="similarity">
    <text evidence="2">Belongs to the peptidase M20A family.</text>
</comment>
<keyword evidence="5 9" id="KW-0378">Hydrolase</keyword>
<evidence type="ECO:0000256" key="8">
    <source>
        <dbReference type="ARBA" id="ARBA00023049"/>
    </source>
</evidence>
<accession>A0A9D1EJ09</accession>
<dbReference type="PANTHER" id="PTHR43808">
    <property type="entry name" value="ACETYLORNITHINE DEACETYLASE"/>
    <property type="match status" value="1"/>
</dbReference>
<gene>
    <name evidence="9" type="ORF">IAB98_04565</name>
</gene>
<dbReference type="Pfam" id="PF01546">
    <property type="entry name" value="Peptidase_M20"/>
    <property type="match status" value="1"/>
</dbReference>
<dbReference type="GO" id="GO:0008777">
    <property type="term" value="F:acetylornithine deacetylase activity"/>
    <property type="evidence" value="ECO:0007669"/>
    <property type="project" value="TreeGrafter"/>
</dbReference>
<dbReference type="PANTHER" id="PTHR43808:SF31">
    <property type="entry name" value="N-ACETYL-L-CITRULLINE DEACETYLASE"/>
    <property type="match status" value="1"/>
</dbReference>
<reference evidence="9" key="1">
    <citation type="submission" date="2020-10" db="EMBL/GenBank/DDBJ databases">
        <authorList>
            <person name="Gilroy R."/>
        </authorList>
    </citation>
    <scope>NUCLEOTIDE SEQUENCE</scope>
    <source>
        <strain evidence="9">ChiSxjej1B13-7041</strain>
    </source>
</reference>
<evidence type="ECO:0000256" key="2">
    <source>
        <dbReference type="ARBA" id="ARBA00006247"/>
    </source>
</evidence>
<evidence type="ECO:0000256" key="7">
    <source>
        <dbReference type="ARBA" id="ARBA00022997"/>
    </source>
</evidence>
<dbReference type="Gene3D" id="3.30.70.360">
    <property type="match status" value="2"/>
</dbReference>
<sequence>MTEQELQVKIDQWIEEHQEQMIADAIQLVKIKSVSQRGEGGYPYGTGCARVLEEALKLAKDMGFETENNDYYSGTALLKGETDRQLGVFGHLDIVPEGDLANWDFDPYDAQLKDGYILGRGSSDNKCPAVASLYAMKCIRDLGLPLKHSILMYFGCEEEAGMSDIVHYLEHHGAPELSFTSDGRYSLCYGEKGILTANLTTDISGSCLVDFGGGQASNMVPDFAQAVLRGVDREELARRAPQLSVTAGEAGTVIAKAQGIAAHAAFPEGSESAIWKLAAALAESGLLDQKAARAVGFLAEGFRDYYGTGLHIDCADDIVGKTTAVGGMVSVRDGKLTQSLNVRYALKADQKELMENLDKTCREHGFAVENLKNDPPMYVDPQTPWVQVLHETANQFLDGSYTPYVMGGGTYARKIPNAVAYGPTTRKIDATDPLVYGEGHQPNEGMKVTDMTTGIRIYVNALLRLDKM</sequence>
<dbReference type="EMBL" id="DVHU01000040">
    <property type="protein sequence ID" value="HIR92676.1"/>
    <property type="molecule type" value="Genomic_DNA"/>
</dbReference>
<comment type="caution">
    <text evidence="9">The sequence shown here is derived from an EMBL/GenBank/DDBJ whole genome shotgun (WGS) entry which is preliminary data.</text>
</comment>
<keyword evidence="4" id="KW-0479">Metal-binding</keyword>
<name>A0A9D1EJ09_9FIRM</name>
<evidence type="ECO:0000313" key="10">
    <source>
        <dbReference type="Proteomes" id="UP000886841"/>
    </source>
</evidence>
<reference evidence="9" key="2">
    <citation type="journal article" date="2021" name="PeerJ">
        <title>Extensive microbial diversity within the chicken gut microbiome revealed by metagenomics and culture.</title>
        <authorList>
            <person name="Gilroy R."/>
            <person name="Ravi A."/>
            <person name="Getino M."/>
            <person name="Pursley I."/>
            <person name="Horton D.L."/>
            <person name="Alikhan N.F."/>
            <person name="Baker D."/>
            <person name="Gharbi K."/>
            <person name="Hall N."/>
            <person name="Watson M."/>
            <person name="Adriaenssens E.M."/>
            <person name="Foster-Nyarko E."/>
            <person name="Jarju S."/>
            <person name="Secka A."/>
            <person name="Antonio M."/>
            <person name="Oren A."/>
            <person name="Chaudhuri R.R."/>
            <person name="La Ragione R."/>
            <person name="Hildebrand F."/>
            <person name="Pallen M.J."/>
        </authorList>
    </citation>
    <scope>NUCLEOTIDE SEQUENCE</scope>
    <source>
        <strain evidence="9">ChiSxjej1B13-7041</strain>
    </source>
</reference>
<dbReference type="GO" id="GO:0016805">
    <property type="term" value="F:dipeptidase activity"/>
    <property type="evidence" value="ECO:0007669"/>
    <property type="project" value="UniProtKB-KW"/>
</dbReference>
<dbReference type="SUPFAM" id="SSF53187">
    <property type="entry name" value="Zn-dependent exopeptidases"/>
    <property type="match status" value="1"/>
</dbReference>
<evidence type="ECO:0000256" key="3">
    <source>
        <dbReference type="ARBA" id="ARBA00022670"/>
    </source>
</evidence>
<evidence type="ECO:0000256" key="5">
    <source>
        <dbReference type="ARBA" id="ARBA00022801"/>
    </source>
</evidence>
<evidence type="ECO:0000256" key="6">
    <source>
        <dbReference type="ARBA" id="ARBA00022833"/>
    </source>
</evidence>
<dbReference type="EC" id="3.4.13.-" evidence="9"/>
<organism evidence="9 10">
    <name type="scientific">Candidatus Egerieimonas intestinavium</name>
    <dbReference type="NCBI Taxonomy" id="2840777"/>
    <lineage>
        <taxon>Bacteria</taxon>
        <taxon>Bacillati</taxon>
        <taxon>Bacillota</taxon>
        <taxon>Clostridia</taxon>
        <taxon>Lachnospirales</taxon>
        <taxon>Lachnospiraceae</taxon>
        <taxon>Lachnospiraceae incertae sedis</taxon>
        <taxon>Candidatus Egerieimonas</taxon>
    </lineage>
</organism>